<dbReference type="InterPro" id="IPR000587">
    <property type="entry name" value="Creatinase_N"/>
</dbReference>
<dbReference type="SUPFAM" id="SSF55920">
    <property type="entry name" value="Creatinase/aminopeptidase"/>
    <property type="match status" value="1"/>
</dbReference>
<dbReference type="InterPro" id="IPR050659">
    <property type="entry name" value="Peptidase_M24B"/>
</dbReference>
<dbReference type="InterPro" id="IPR000994">
    <property type="entry name" value="Pept_M24"/>
</dbReference>
<dbReference type="Proteomes" id="UP000262325">
    <property type="component" value="Unassembled WGS sequence"/>
</dbReference>
<evidence type="ECO:0000313" key="3">
    <source>
        <dbReference type="EMBL" id="HCW92831.1"/>
    </source>
</evidence>
<gene>
    <name evidence="3" type="ORF">DHM44_04035</name>
</gene>
<dbReference type="AlphaFoldDB" id="A0A3D5QAF6"/>
<comment type="caution">
    <text evidence="3">The sequence shown here is derived from an EMBL/GenBank/DDBJ whole genome shotgun (WGS) entry which is preliminary data.</text>
</comment>
<name>A0A3D5QAF6_FLESI</name>
<dbReference type="InterPro" id="IPR036005">
    <property type="entry name" value="Creatinase/aminopeptidase-like"/>
</dbReference>
<evidence type="ECO:0000313" key="4">
    <source>
        <dbReference type="Proteomes" id="UP000262325"/>
    </source>
</evidence>
<dbReference type="PANTHER" id="PTHR46112:SF2">
    <property type="entry name" value="XAA-PRO AMINOPEPTIDASE P-RELATED"/>
    <property type="match status" value="1"/>
</dbReference>
<dbReference type="PANTHER" id="PTHR46112">
    <property type="entry name" value="AMINOPEPTIDASE"/>
    <property type="match status" value="1"/>
</dbReference>
<feature type="domain" description="Creatinase N-terminal" evidence="2">
    <location>
        <begin position="14"/>
        <end position="135"/>
    </location>
</feature>
<dbReference type="SUPFAM" id="SSF53092">
    <property type="entry name" value="Creatinase/prolidase N-terminal domain"/>
    <property type="match status" value="1"/>
</dbReference>
<protein>
    <submittedName>
        <fullName evidence="3">Peptidase M24</fullName>
    </submittedName>
</protein>
<evidence type="ECO:0000259" key="2">
    <source>
        <dbReference type="Pfam" id="PF01321"/>
    </source>
</evidence>
<dbReference type="Pfam" id="PF00557">
    <property type="entry name" value="Peptidase_M24"/>
    <property type="match status" value="1"/>
</dbReference>
<dbReference type="Pfam" id="PF01321">
    <property type="entry name" value="Creatinase_N"/>
    <property type="match status" value="1"/>
</dbReference>
<reference evidence="3 4" key="1">
    <citation type="journal article" date="2018" name="Nat. Biotechnol.">
        <title>A standardized bacterial taxonomy based on genome phylogeny substantially revises the tree of life.</title>
        <authorList>
            <person name="Parks D.H."/>
            <person name="Chuvochina M."/>
            <person name="Waite D.W."/>
            <person name="Rinke C."/>
            <person name="Skarshewski A."/>
            <person name="Chaumeil P.A."/>
            <person name="Hugenholtz P."/>
        </authorList>
    </citation>
    <scope>NUCLEOTIDE SEQUENCE [LARGE SCALE GENOMIC DNA]</scope>
    <source>
        <strain evidence="3">UBA8672</strain>
    </source>
</reference>
<dbReference type="CDD" id="cd01066">
    <property type="entry name" value="APP_MetAP"/>
    <property type="match status" value="1"/>
</dbReference>
<proteinExistence type="predicted"/>
<sequence>MSCSNVPYSELENRLIRFRNNMDRLNPDWEICAVFSKINQFYFTGTMQNGVLIIPRDSEAVFFVRKSYHRALDESEFPHIVPFKSFREVASKINTDKNVVYVEKESLPIAHFERFNKHLGFRDTASLDVALYKTRALKSDFEVDLIKKAGKIHYNAMEKKAPALLSEGISEAEFGSDLIREMIRLGHHGVTRLGTYNAELYLGNISFGDSGNYYNSFDGPAGLRGFSPAVPLLGSFEKKLQKNSVALADTGCCYCGYYTDKTTIYSLGKIPDKAYDYHKKCVDIQDKTAELLKPGETVGSVYEKIMKMIDDDFDEDFMGFGPNKVKFLGHGIGLVIDEYPAIAKGFNEEIRENMVFAIEPKKGIKDFGMVGIENTFLVTNKGGISLTGVKDEIIKVD</sequence>
<dbReference type="EMBL" id="DPPF01000083">
    <property type="protein sequence ID" value="HCW92831.1"/>
    <property type="molecule type" value="Genomic_DNA"/>
</dbReference>
<evidence type="ECO:0000259" key="1">
    <source>
        <dbReference type="Pfam" id="PF00557"/>
    </source>
</evidence>
<dbReference type="Gene3D" id="3.40.350.10">
    <property type="entry name" value="Creatinase/prolidase N-terminal domain"/>
    <property type="match status" value="1"/>
</dbReference>
<accession>A0A3D5QAF6</accession>
<dbReference type="InterPro" id="IPR029149">
    <property type="entry name" value="Creatin/AminoP/Spt16_N"/>
</dbReference>
<dbReference type="Gene3D" id="3.90.230.10">
    <property type="entry name" value="Creatinase/methionine aminopeptidase superfamily"/>
    <property type="match status" value="1"/>
</dbReference>
<organism evidence="3 4">
    <name type="scientific">Flexistipes sinusarabici</name>
    <dbReference type="NCBI Taxonomy" id="2352"/>
    <lineage>
        <taxon>Bacteria</taxon>
        <taxon>Pseudomonadati</taxon>
        <taxon>Deferribacterota</taxon>
        <taxon>Deferribacteres</taxon>
        <taxon>Deferribacterales</taxon>
        <taxon>Flexistipitaceae</taxon>
        <taxon>Flexistipes</taxon>
    </lineage>
</organism>
<feature type="domain" description="Peptidase M24" evidence="1">
    <location>
        <begin position="145"/>
        <end position="380"/>
    </location>
</feature>